<keyword evidence="2" id="KW-1185">Reference proteome</keyword>
<organism evidence="1 2">
    <name type="scientific">Microvirgula aerodenitrificans</name>
    <dbReference type="NCBI Taxonomy" id="57480"/>
    <lineage>
        <taxon>Bacteria</taxon>
        <taxon>Pseudomonadati</taxon>
        <taxon>Pseudomonadota</taxon>
        <taxon>Betaproteobacteria</taxon>
        <taxon>Neisseriales</taxon>
        <taxon>Aquaspirillaceae</taxon>
        <taxon>Microvirgula</taxon>
    </lineage>
</organism>
<gene>
    <name evidence="1" type="ORF">DAI18_18275</name>
</gene>
<evidence type="ECO:0000313" key="2">
    <source>
        <dbReference type="Proteomes" id="UP000244173"/>
    </source>
</evidence>
<dbReference type="KEGG" id="maer:DAI18_18275"/>
<accession>A0A2S0PEN0</accession>
<dbReference type="EMBL" id="CP028519">
    <property type="protein sequence ID" value="AVY95773.1"/>
    <property type="molecule type" value="Genomic_DNA"/>
</dbReference>
<protein>
    <submittedName>
        <fullName evidence="1">Uncharacterized protein</fullName>
    </submittedName>
</protein>
<sequence>MLETLRAGYAQNVLSGYGSDRVDFSEQGMTEADRAAFCLRQIGELADVIRAKSEAVADGRVDRREHREIANLLRPLLPELTAFCDAVEE</sequence>
<reference evidence="1 2" key="1">
    <citation type="submission" date="2018-04" db="EMBL/GenBank/DDBJ databases">
        <title>Denitrifier Microvirgula.</title>
        <authorList>
            <person name="Anderson E."/>
            <person name="Jang J."/>
            <person name="Ishii S."/>
        </authorList>
    </citation>
    <scope>NUCLEOTIDE SEQUENCE [LARGE SCALE GENOMIC DNA]</scope>
    <source>
        <strain evidence="1 2">BE2.4</strain>
    </source>
</reference>
<proteinExistence type="predicted"/>
<dbReference type="AlphaFoldDB" id="A0A2S0PEN0"/>
<dbReference type="Proteomes" id="UP000244173">
    <property type="component" value="Chromosome"/>
</dbReference>
<name>A0A2S0PEN0_9NEIS</name>
<evidence type="ECO:0000313" key="1">
    <source>
        <dbReference type="EMBL" id="AVY95773.1"/>
    </source>
</evidence>